<keyword evidence="1" id="KW-1133">Transmembrane helix</keyword>
<keyword evidence="4" id="KW-1185">Reference proteome</keyword>
<evidence type="ECO:0000313" key="4">
    <source>
        <dbReference type="Proteomes" id="UP001320170"/>
    </source>
</evidence>
<name>A0ABS8X5S2_9GAMM</name>
<keyword evidence="1" id="KW-0472">Membrane</keyword>
<feature type="domain" description="YcxB-like C-terminal" evidence="2">
    <location>
        <begin position="95"/>
        <end position="152"/>
    </location>
</feature>
<comment type="caution">
    <text evidence="3">The sequence shown here is derived from an EMBL/GenBank/DDBJ whole genome shotgun (WGS) entry which is preliminary data.</text>
</comment>
<dbReference type="EMBL" id="JAJTND010000005">
    <property type="protein sequence ID" value="MCE3533314.1"/>
    <property type="molecule type" value="Genomic_DNA"/>
</dbReference>
<protein>
    <submittedName>
        <fullName evidence="3">YcxB family protein</fullName>
    </submittedName>
</protein>
<sequence length="163" mass="18812">MHQTELIYSTSLIRKAIFSFWYKTVGPLMILTWLALMGYFIFLMANEDYSWITGALGAILFFSVAIAITLYLVHYRNSINKFKKMGHPDALFLASEDNFTFSSGRGSVTLPWSSIESVWRFSDYYLLFYSKSQFSIFPLAGVNEEIQHYMIRHIQDAGGKIIN</sequence>
<organism evidence="3 4">
    <name type="scientific">Legionella resiliens</name>
    <dbReference type="NCBI Taxonomy" id="2905958"/>
    <lineage>
        <taxon>Bacteria</taxon>
        <taxon>Pseudomonadati</taxon>
        <taxon>Pseudomonadota</taxon>
        <taxon>Gammaproteobacteria</taxon>
        <taxon>Legionellales</taxon>
        <taxon>Legionellaceae</taxon>
        <taxon>Legionella</taxon>
    </lineage>
</organism>
<feature type="transmembrane region" description="Helical" evidence="1">
    <location>
        <begin position="51"/>
        <end position="73"/>
    </location>
</feature>
<dbReference type="InterPro" id="IPR025588">
    <property type="entry name" value="YcxB-like_C"/>
</dbReference>
<proteinExistence type="predicted"/>
<dbReference type="Proteomes" id="UP001320170">
    <property type="component" value="Unassembled WGS sequence"/>
</dbReference>
<dbReference type="Pfam" id="PF14317">
    <property type="entry name" value="YcxB"/>
    <property type="match status" value="1"/>
</dbReference>
<evidence type="ECO:0000259" key="2">
    <source>
        <dbReference type="Pfam" id="PF14317"/>
    </source>
</evidence>
<accession>A0ABS8X5S2</accession>
<reference evidence="3 4" key="1">
    <citation type="journal article" date="2024" name="Pathogens">
        <title>Characterization of a Novel Species of Legionella Isolated from a Healthcare Facility: Legionella resiliens sp. nov.</title>
        <authorList>
            <person name="Cristino S."/>
            <person name="Pascale M.R."/>
            <person name="Marino F."/>
            <person name="Derelitto C."/>
            <person name="Salaris S."/>
            <person name="Orsini M."/>
            <person name="Squarzoni S."/>
            <person name="Grottola A."/>
            <person name="Girolamini L."/>
        </authorList>
    </citation>
    <scope>NUCLEOTIDE SEQUENCE [LARGE SCALE GENOMIC DNA]</scope>
    <source>
        <strain evidence="3 4">8cVS16</strain>
    </source>
</reference>
<feature type="transmembrane region" description="Helical" evidence="1">
    <location>
        <begin position="20"/>
        <end position="45"/>
    </location>
</feature>
<dbReference type="RefSeq" id="WP_232891138.1">
    <property type="nucleotide sequence ID" value="NZ_JAJSPM010000009.1"/>
</dbReference>
<evidence type="ECO:0000256" key="1">
    <source>
        <dbReference type="SAM" id="Phobius"/>
    </source>
</evidence>
<evidence type="ECO:0000313" key="3">
    <source>
        <dbReference type="EMBL" id="MCE3533314.1"/>
    </source>
</evidence>
<keyword evidence="1" id="KW-0812">Transmembrane</keyword>
<gene>
    <name evidence="3" type="ORF">LXO92_13120</name>
</gene>